<evidence type="ECO:0000313" key="3">
    <source>
        <dbReference type="Proteomes" id="UP000076842"/>
    </source>
</evidence>
<name>A0A165DI72_9BASI</name>
<accession>A0A165DI72</accession>
<gene>
    <name evidence="2" type="ORF">CALCODRAFT_486799</name>
</gene>
<protein>
    <submittedName>
        <fullName evidence="2">Uncharacterized protein</fullName>
    </submittedName>
</protein>
<sequence>MSRRRSYQSSVGADDVDIRRKRNKIDVSDEVLPDLDLTDEPAPFSELHPDFAPKKKATDDDTDDTIRSSDSEEHRAESAPLDLTAFQPTMRQRIDGMRKYADRSRGVFYITKFPDDLTWGHHQAYNMTNYLARADNYPIAVWVLGHIVALKFAPDSKKIWPSQVYASVRPLTKDDMRAASQIQRLYSHPRKESVESAFSTIIANKFQNIYGSEEPAREFVDVYDAQLGMKPRKDLAHFPAASLKKTDFILMEMKVKKRFDKETAHLAKGKRPWSINFTLSAVFLLEEGTGATGDDDNVSYGF</sequence>
<reference evidence="2 3" key="1">
    <citation type="journal article" date="2016" name="Mol. Biol. Evol.">
        <title>Comparative Genomics of Early-Diverging Mushroom-Forming Fungi Provides Insights into the Origins of Lignocellulose Decay Capabilities.</title>
        <authorList>
            <person name="Nagy L.G."/>
            <person name="Riley R."/>
            <person name="Tritt A."/>
            <person name="Adam C."/>
            <person name="Daum C."/>
            <person name="Floudas D."/>
            <person name="Sun H."/>
            <person name="Yadav J.S."/>
            <person name="Pangilinan J."/>
            <person name="Larsson K.H."/>
            <person name="Matsuura K."/>
            <person name="Barry K."/>
            <person name="Labutti K."/>
            <person name="Kuo R."/>
            <person name="Ohm R.A."/>
            <person name="Bhattacharya S.S."/>
            <person name="Shirouzu T."/>
            <person name="Yoshinaga Y."/>
            <person name="Martin F.M."/>
            <person name="Grigoriev I.V."/>
            <person name="Hibbett D.S."/>
        </authorList>
    </citation>
    <scope>NUCLEOTIDE SEQUENCE [LARGE SCALE GENOMIC DNA]</scope>
    <source>
        <strain evidence="2 3">HHB12733</strain>
    </source>
</reference>
<dbReference type="Proteomes" id="UP000076842">
    <property type="component" value="Unassembled WGS sequence"/>
</dbReference>
<feature type="compositionally biased region" description="Basic and acidic residues" evidence="1">
    <location>
        <begin position="47"/>
        <end position="77"/>
    </location>
</feature>
<feature type="compositionally biased region" description="Acidic residues" evidence="1">
    <location>
        <begin position="28"/>
        <end position="39"/>
    </location>
</feature>
<feature type="region of interest" description="Disordered" evidence="1">
    <location>
        <begin position="1"/>
        <end position="81"/>
    </location>
</feature>
<keyword evidence="3" id="KW-1185">Reference proteome</keyword>
<evidence type="ECO:0000313" key="2">
    <source>
        <dbReference type="EMBL" id="KZT52856.1"/>
    </source>
</evidence>
<evidence type="ECO:0000256" key="1">
    <source>
        <dbReference type="SAM" id="MobiDB-lite"/>
    </source>
</evidence>
<dbReference type="InParanoid" id="A0A165DI72"/>
<dbReference type="EMBL" id="KV424053">
    <property type="protein sequence ID" value="KZT52856.1"/>
    <property type="molecule type" value="Genomic_DNA"/>
</dbReference>
<organism evidence="2 3">
    <name type="scientific">Calocera cornea HHB12733</name>
    <dbReference type="NCBI Taxonomy" id="1353952"/>
    <lineage>
        <taxon>Eukaryota</taxon>
        <taxon>Fungi</taxon>
        <taxon>Dikarya</taxon>
        <taxon>Basidiomycota</taxon>
        <taxon>Agaricomycotina</taxon>
        <taxon>Dacrymycetes</taxon>
        <taxon>Dacrymycetales</taxon>
        <taxon>Dacrymycetaceae</taxon>
        <taxon>Calocera</taxon>
    </lineage>
</organism>
<dbReference type="OrthoDB" id="2873829at2759"/>
<dbReference type="AlphaFoldDB" id="A0A165DI72"/>
<proteinExistence type="predicted"/>